<keyword evidence="2" id="KW-1185">Reference proteome</keyword>
<name>A0ABU3A4S7_9GAMM</name>
<protein>
    <submittedName>
        <fullName evidence="1">Uncharacterized protein</fullName>
    </submittedName>
</protein>
<sequence length="105" mass="12041">MSTVSNVMLTTAIYDGAWSQSDYGSVDILNEYLRKQYQGTCFKFVHDKAGGHKQMTCDIFIAAVEYLDVDSLVETFLTIEWQKPKEAQLMIRSNLDDKFQLFSPN</sequence>
<proteinExistence type="predicted"/>
<organism evidence="1 2">
    <name type="scientific">Thalassotalea castellviae</name>
    <dbReference type="NCBI Taxonomy" id="3075612"/>
    <lineage>
        <taxon>Bacteria</taxon>
        <taxon>Pseudomonadati</taxon>
        <taxon>Pseudomonadota</taxon>
        <taxon>Gammaproteobacteria</taxon>
        <taxon>Alteromonadales</taxon>
        <taxon>Colwelliaceae</taxon>
        <taxon>Thalassotalea</taxon>
    </lineage>
</organism>
<accession>A0ABU3A4S7</accession>
<dbReference type="EMBL" id="JAVRIF010000012">
    <property type="protein sequence ID" value="MDT0605186.1"/>
    <property type="molecule type" value="Genomic_DNA"/>
</dbReference>
<evidence type="ECO:0000313" key="1">
    <source>
        <dbReference type="EMBL" id="MDT0605186.1"/>
    </source>
</evidence>
<gene>
    <name evidence="1" type="ORF">RM573_16400</name>
</gene>
<comment type="caution">
    <text evidence="1">The sequence shown here is derived from an EMBL/GenBank/DDBJ whole genome shotgun (WGS) entry which is preliminary data.</text>
</comment>
<evidence type="ECO:0000313" key="2">
    <source>
        <dbReference type="Proteomes" id="UP001266357"/>
    </source>
</evidence>
<dbReference type="Proteomes" id="UP001266357">
    <property type="component" value="Unassembled WGS sequence"/>
</dbReference>
<dbReference type="RefSeq" id="WP_311584545.1">
    <property type="nucleotide sequence ID" value="NZ_JAVRIF010000012.1"/>
</dbReference>
<reference evidence="1 2" key="1">
    <citation type="submission" date="2023-09" db="EMBL/GenBank/DDBJ databases">
        <authorList>
            <person name="Rey-Velasco X."/>
        </authorList>
    </citation>
    <scope>NUCLEOTIDE SEQUENCE [LARGE SCALE GENOMIC DNA]</scope>
    <source>
        <strain evidence="1 2">W431</strain>
    </source>
</reference>